<proteinExistence type="inferred from homology"/>
<gene>
    <name evidence="6" type="ORF">ACFOND_04595</name>
</gene>
<organism evidence="6 7">
    <name type="scientific">Reinekea marina</name>
    <dbReference type="NCBI Taxonomy" id="1310421"/>
    <lineage>
        <taxon>Bacteria</taxon>
        <taxon>Pseudomonadati</taxon>
        <taxon>Pseudomonadota</taxon>
        <taxon>Gammaproteobacteria</taxon>
        <taxon>Oceanospirillales</taxon>
        <taxon>Saccharospirillaceae</taxon>
        <taxon>Reinekea</taxon>
    </lineage>
</organism>
<dbReference type="Gene3D" id="3.90.1590.10">
    <property type="entry name" value="glutathione-dependent formaldehyde- activating enzyme (gfa)"/>
    <property type="match status" value="1"/>
</dbReference>
<dbReference type="InterPro" id="IPR006913">
    <property type="entry name" value="CENP-V/GFA"/>
</dbReference>
<name>A0ABV7WPP2_9GAMM</name>
<evidence type="ECO:0000259" key="5">
    <source>
        <dbReference type="PROSITE" id="PS51891"/>
    </source>
</evidence>
<keyword evidence="7" id="KW-1185">Reference proteome</keyword>
<keyword evidence="4" id="KW-0456">Lyase</keyword>
<dbReference type="SUPFAM" id="SSF51316">
    <property type="entry name" value="Mss4-like"/>
    <property type="match status" value="1"/>
</dbReference>
<sequence length="136" mass="15052">MSYPIEGACQCGQVSYKLLEAPKNVIACHCTECQKLATSPFSVTAMVNSDTIEFKGDMSEWCRLADSGNTSCAKFCPTCGTRIYHYNPDDPTNIKLKLKSKGEDDAVFAPKAHIWVSSKLSWYDIPEGAKTFDKQP</sequence>
<evidence type="ECO:0000313" key="7">
    <source>
        <dbReference type="Proteomes" id="UP001595710"/>
    </source>
</evidence>
<dbReference type="RefSeq" id="WP_290280387.1">
    <property type="nucleotide sequence ID" value="NZ_JAUFQI010000001.1"/>
</dbReference>
<evidence type="ECO:0000256" key="2">
    <source>
        <dbReference type="ARBA" id="ARBA00022723"/>
    </source>
</evidence>
<evidence type="ECO:0000256" key="3">
    <source>
        <dbReference type="ARBA" id="ARBA00022833"/>
    </source>
</evidence>
<reference evidence="7" key="1">
    <citation type="journal article" date="2019" name="Int. J. Syst. Evol. Microbiol.">
        <title>The Global Catalogue of Microorganisms (GCM) 10K type strain sequencing project: providing services to taxonomists for standard genome sequencing and annotation.</title>
        <authorList>
            <consortium name="The Broad Institute Genomics Platform"/>
            <consortium name="The Broad Institute Genome Sequencing Center for Infectious Disease"/>
            <person name="Wu L."/>
            <person name="Ma J."/>
        </authorList>
    </citation>
    <scope>NUCLEOTIDE SEQUENCE [LARGE SCALE GENOMIC DNA]</scope>
    <source>
        <strain evidence="7">CECT 8288</strain>
    </source>
</reference>
<dbReference type="InterPro" id="IPR011057">
    <property type="entry name" value="Mss4-like_sf"/>
</dbReference>
<keyword evidence="2" id="KW-0479">Metal-binding</keyword>
<comment type="similarity">
    <text evidence="1">Belongs to the Gfa family.</text>
</comment>
<feature type="domain" description="CENP-V/GFA" evidence="5">
    <location>
        <begin position="5"/>
        <end position="124"/>
    </location>
</feature>
<evidence type="ECO:0000313" key="6">
    <source>
        <dbReference type="EMBL" id="MFC3700912.1"/>
    </source>
</evidence>
<evidence type="ECO:0000256" key="1">
    <source>
        <dbReference type="ARBA" id="ARBA00005495"/>
    </source>
</evidence>
<keyword evidence="3" id="KW-0862">Zinc</keyword>
<protein>
    <submittedName>
        <fullName evidence="6">GFA family protein</fullName>
    </submittedName>
</protein>
<evidence type="ECO:0000256" key="4">
    <source>
        <dbReference type="ARBA" id="ARBA00023239"/>
    </source>
</evidence>
<dbReference type="Pfam" id="PF04828">
    <property type="entry name" value="GFA"/>
    <property type="match status" value="1"/>
</dbReference>
<comment type="caution">
    <text evidence="6">The sequence shown here is derived from an EMBL/GenBank/DDBJ whole genome shotgun (WGS) entry which is preliminary data.</text>
</comment>
<dbReference type="Proteomes" id="UP001595710">
    <property type="component" value="Unassembled WGS sequence"/>
</dbReference>
<dbReference type="PROSITE" id="PS51891">
    <property type="entry name" value="CENP_V_GFA"/>
    <property type="match status" value="1"/>
</dbReference>
<dbReference type="PANTHER" id="PTHR33337:SF40">
    <property type="entry name" value="CENP-V_GFA DOMAIN-CONTAINING PROTEIN-RELATED"/>
    <property type="match status" value="1"/>
</dbReference>
<accession>A0ABV7WPP2</accession>
<dbReference type="EMBL" id="JBHRYN010000007">
    <property type="protein sequence ID" value="MFC3700912.1"/>
    <property type="molecule type" value="Genomic_DNA"/>
</dbReference>
<dbReference type="PANTHER" id="PTHR33337">
    <property type="entry name" value="GFA DOMAIN-CONTAINING PROTEIN"/>
    <property type="match status" value="1"/>
</dbReference>